<dbReference type="Pfam" id="PF03992">
    <property type="entry name" value="ABM"/>
    <property type="match status" value="1"/>
</dbReference>
<evidence type="ECO:0000313" key="2">
    <source>
        <dbReference type="EMBL" id="QUD86160.1"/>
    </source>
</evidence>
<dbReference type="Proteomes" id="UP000676409">
    <property type="component" value="Chromosome"/>
</dbReference>
<protein>
    <submittedName>
        <fullName evidence="2">Antibiotic biosynthesis monooxygenase</fullName>
    </submittedName>
</protein>
<proteinExistence type="predicted"/>
<dbReference type="SUPFAM" id="SSF54909">
    <property type="entry name" value="Dimeric alpha+beta barrel"/>
    <property type="match status" value="1"/>
</dbReference>
<accession>A0A975ISY2</accession>
<keyword evidence="2" id="KW-0503">Monooxygenase</keyword>
<organism evidence="2 3">
    <name type="scientific">Phenylobacterium montanum</name>
    <dbReference type="NCBI Taxonomy" id="2823693"/>
    <lineage>
        <taxon>Bacteria</taxon>
        <taxon>Pseudomonadati</taxon>
        <taxon>Pseudomonadota</taxon>
        <taxon>Alphaproteobacteria</taxon>
        <taxon>Caulobacterales</taxon>
        <taxon>Caulobacteraceae</taxon>
        <taxon>Phenylobacterium</taxon>
    </lineage>
</organism>
<feature type="domain" description="ABM" evidence="1">
    <location>
        <begin position="15"/>
        <end position="73"/>
    </location>
</feature>
<evidence type="ECO:0000259" key="1">
    <source>
        <dbReference type="Pfam" id="PF03992"/>
    </source>
</evidence>
<reference evidence="2" key="1">
    <citation type="submission" date="2021-04" db="EMBL/GenBank/DDBJ databases">
        <title>The complete genome sequence of Caulobacter sp. S6.</title>
        <authorList>
            <person name="Tang Y."/>
            <person name="Ouyang W."/>
            <person name="Liu Q."/>
            <person name="Huang B."/>
            <person name="Guo Z."/>
            <person name="Lei P."/>
        </authorList>
    </citation>
    <scope>NUCLEOTIDE SEQUENCE</scope>
    <source>
        <strain evidence="2">S6</strain>
    </source>
</reference>
<dbReference type="GO" id="GO:0004497">
    <property type="term" value="F:monooxygenase activity"/>
    <property type="evidence" value="ECO:0007669"/>
    <property type="project" value="UniProtKB-KW"/>
</dbReference>
<evidence type="ECO:0000313" key="3">
    <source>
        <dbReference type="Proteomes" id="UP000676409"/>
    </source>
</evidence>
<dbReference type="InterPro" id="IPR011008">
    <property type="entry name" value="Dimeric_a/b-barrel"/>
</dbReference>
<keyword evidence="2" id="KW-0560">Oxidoreductase</keyword>
<dbReference type="AlphaFoldDB" id="A0A975ISY2"/>
<keyword evidence="3" id="KW-1185">Reference proteome</keyword>
<dbReference type="InterPro" id="IPR007138">
    <property type="entry name" value="ABM_dom"/>
</dbReference>
<sequence length="102" mass="11766">MGTVEYIRYALQAHDPETLIAAYAEAGRHLAAAPECQGYQLTQCEEEPSSFILRIHWTSTESHLEGFRRGPHFPPFLAAIRPFIPEIAEMRHYRPTEVVWTR</sequence>
<dbReference type="Gene3D" id="3.30.70.100">
    <property type="match status" value="1"/>
</dbReference>
<dbReference type="KEGG" id="caul:KCG34_13730"/>
<gene>
    <name evidence="2" type="ORF">KCG34_13730</name>
</gene>
<dbReference type="EMBL" id="CP073078">
    <property type="protein sequence ID" value="QUD86160.1"/>
    <property type="molecule type" value="Genomic_DNA"/>
</dbReference>
<name>A0A975ISY2_9CAUL</name>
<dbReference type="RefSeq" id="WP_211936212.1">
    <property type="nucleotide sequence ID" value="NZ_CP073078.1"/>
</dbReference>